<feature type="region of interest" description="Disordered" evidence="1">
    <location>
        <begin position="1"/>
        <end position="46"/>
    </location>
</feature>
<evidence type="ECO:0000256" key="1">
    <source>
        <dbReference type="SAM" id="MobiDB-lite"/>
    </source>
</evidence>
<reference evidence="4" key="1">
    <citation type="journal article" date="2019" name="Int. J. Syst. Evol. Microbiol.">
        <title>The Global Catalogue of Microorganisms (GCM) 10K type strain sequencing project: providing services to taxonomists for standard genome sequencing and annotation.</title>
        <authorList>
            <consortium name="The Broad Institute Genomics Platform"/>
            <consortium name="The Broad Institute Genome Sequencing Center for Infectious Disease"/>
            <person name="Wu L."/>
            <person name="Ma J."/>
        </authorList>
    </citation>
    <scope>NUCLEOTIDE SEQUENCE [LARGE SCALE GENOMIC DNA]</scope>
    <source>
        <strain evidence="4">JCM 4565</strain>
    </source>
</reference>
<dbReference type="InterPro" id="IPR027383">
    <property type="entry name" value="Znf_put"/>
</dbReference>
<proteinExistence type="predicted"/>
<evidence type="ECO:0000259" key="2">
    <source>
        <dbReference type="Pfam" id="PF13490"/>
    </source>
</evidence>
<gene>
    <name evidence="3" type="ORF">GCM10010319_62000</name>
</gene>
<feature type="compositionally biased region" description="Low complexity" evidence="1">
    <location>
        <begin position="1"/>
        <end position="16"/>
    </location>
</feature>
<feature type="compositionally biased region" description="Gly residues" evidence="1">
    <location>
        <begin position="31"/>
        <end position="44"/>
    </location>
</feature>
<accession>A0ABP3HND2</accession>
<feature type="domain" description="Putative zinc-finger" evidence="2">
    <location>
        <begin position="49"/>
        <end position="85"/>
    </location>
</feature>
<feature type="compositionally biased region" description="Polar residues" evidence="1">
    <location>
        <begin position="17"/>
        <end position="26"/>
    </location>
</feature>
<protein>
    <recommendedName>
        <fullName evidence="2">Putative zinc-finger domain-containing protein</fullName>
    </recommendedName>
</protein>
<dbReference type="Proteomes" id="UP001500063">
    <property type="component" value="Unassembled WGS sequence"/>
</dbReference>
<dbReference type="Pfam" id="PF13490">
    <property type="entry name" value="zf-HC2"/>
    <property type="match status" value="1"/>
</dbReference>
<name>A0ABP3HND2_9ACTN</name>
<evidence type="ECO:0000313" key="4">
    <source>
        <dbReference type="Proteomes" id="UP001500063"/>
    </source>
</evidence>
<comment type="caution">
    <text evidence="3">The sequence shown here is derived from an EMBL/GenBank/DDBJ whole genome shotgun (WGS) entry which is preliminary data.</text>
</comment>
<sequence>MKRSTASASPPRAASAQVVTAWSSRTAAPRAGGGARGSGGAGDDGGVHCVDFRTAMSARVDGEELPPEVSGPALDAHLRECAGCRHWGERARLLKLLSAGLGNGTGI</sequence>
<organism evidence="3 4">
    <name type="scientific">Streptomyces blastmyceticus</name>
    <dbReference type="NCBI Taxonomy" id="68180"/>
    <lineage>
        <taxon>Bacteria</taxon>
        <taxon>Bacillati</taxon>
        <taxon>Actinomycetota</taxon>
        <taxon>Actinomycetes</taxon>
        <taxon>Kitasatosporales</taxon>
        <taxon>Streptomycetaceae</taxon>
        <taxon>Streptomyces</taxon>
    </lineage>
</organism>
<evidence type="ECO:0000313" key="3">
    <source>
        <dbReference type="EMBL" id="GAA0375104.1"/>
    </source>
</evidence>
<keyword evidence="4" id="KW-1185">Reference proteome</keyword>
<dbReference type="EMBL" id="BAAABW010000033">
    <property type="protein sequence ID" value="GAA0375104.1"/>
    <property type="molecule type" value="Genomic_DNA"/>
</dbReference>